<dbReference type="InterPro" id="IPR013815">
    <property type="entry name" value="ATP_grasp_subdomain_1"/>
</dbReference>
<dbReference type="InterPro" id="IPR005809">
    <property type="entry name" value="Succ_CoA_ligase-like_bsu"/>
</dbReference>
<gene>
    <name evidence="6 9" type="primary">sucC</name>
    <name evidence="9" type="ORF">AAC691_01355</name>
</gene>
<protein>
    <recommendedName>
        <fullName evidence="6">Succinate--CoA ligase [ADP-forming] subunit beta</fullName>
        <ecNumber evidence="6">6.2.1.5</ecNumber>
    </recommendedName>
    <alternativeName>
        <fullName evidence="6">Succinyl-CoA synthetase subunit beta</fullName>
        <shortName evidence="6">SCS-beta</shortName>
    </alternativeName>
</protein>
<dbReference type="Gene3D" id="3.30.1490.20">
    <property type="entry name" value="ATP-grasp fold, A domain"/>
    <property type="match status" value="1"/>
</dbReference>
<evidence type="ECO:0000313" key="10">
    <source>
        <dbReference type="Proteomes" id="UP001449795"/>
    </source>
</evidence>
<dbReference type="SUPFAM" id="SSF56059">
    <property type="entry name" value="Glutathione synthetase ATP-binding domain-like"/>
    <property type="match status" value="1"/>
</dbReference>
<dbReference type="InterPro" id="IPR013650">
    <property type="entry name" value="ATP-grasp_succ-CoA_synth-type"/>
</dbReference>
<comment type="catalytic activity">
    <reaction evidence="6">
        <text>succinate + ATP + CoA = succinyl-CoA + ADP + phosphate</text>
        <dbReference type="Rhea" id="RHEA:17661"/>
        <dbReference type="ChEBI" id="CHEBI:30031"/>
        <dbReference type="ChEBI" id="CHEBI:30616"/>
        <dbReference type="ChEBI" id="CHEBI:43474"/>
        <dbReference type="ChEBI" id="CHEBI:57287"/>
        <dbReference type="ChEBI" id="CHEBI:57292"/>
        <dbReference type="ChEBI" id="CHEBI:456216"/>
        <dbReference type="EC" id="6.2.1.5"/>
    </reaction>
</comment>
<dbReference type="PANTHER" id="PTHR11815">
    <property type="entry name" value="SUCCINYL-COA SYNTHETASE BETA CHAIN"/>
    <property type="match status" value="1"/>
</dbReference>
<dbReference type="PANTHER" id="PTHR11815:SF10">
    <property type="entry name" value="SUCCINATE--COA LIGASE [GDP-FORMING] SUBUNIT BETA, MITOCHONDRIAL"/>
    <property type="match status" value="1"/>
</dbReference>
<reference evidence="9 10" key="1">
    <citation type="submission" date="2024-04" db="EMBL/GenBank/DDBJ databases">
        <title>Complete genome sequence of Nguyenibacter vanlangesis HBCM-1154, a strain capable of nitrogen fixation, IAA production, and phosphorus solubilization isolated from sugarcane soil.</title>
        <authorList>
            <person name="MY HANH P."/>
        </authorList>
    </citation>
    <scope>NUCLEOTIDE SEQUENCE [LARGE SCALE GENOMIC DNA]</scope>
    <source>
        <strain evidence="9 10">HBCM 1154</strain>
    </source>
</reference>
<dbReference type="InterPro" id="IPR016102">
    <property type="entry name" value="Succinyl-CoA_synth-like"/>
</dbReference>
<feature type="binding site" evidence="6">
    <location>
        <position position="208"/>
    </location>
    <ligand>
        <name>Mg(2+)</name>
        <dbReference type="ChEBI" id="CHEBI:18420"/>
    </ligand>
</feature>
<feature type="binding site" evidence="6">
    <location>
        <begin position="330"/>
        <end position="332"/>
    </location>
    <ligand>
        <name>substrate</name>
        <note>ligand shared with subunit alpha</note>
    </ligand>
</feature>
<dbReference type="Gene3D" id="3.30.470.20">
    <property type="entry name" value="ATP-grasp fold, B domain"/>
    <property type="match status" value="1"/>
</dbReference>
<dbReference type="EMBL" id="CP152276">
    <property type="protein sequence ID" value="XAE43153.1"/>
    <property type="molecule type" value="Genomic_DNA"/>
</dbReference>
<evidence type="ECO:0000259" key="8">
    <source>
        <dbReference type="PROSITE" id="PS50975"/>
    </source>
</evidence>
<comment type="function">
    <text evidence="6">Succinyl-CoA synthetase functions in the citric acid cycle (TCA), coupling the hydrolysis of succinyl-CoA to the synthesis of either ATP or GTP and thus represents the only step of substrate-level phosphorylation in the TCA. The beta subunit provides nucleotide specificity of the enzyme and binds the substrate succinate, while the binding sites for coenzyme A and phosphate are found in the alpha subunit.</text>
</comment>
<evidence type="ECO:0000256" key="7">
    <source>
        <dbReference type="PROSITE-ProRule" id="PRU00409"/>
    </source>
</evidence>
<dbReference type="PROSITE" id="PS01217">
    <property type="entry name" value="SUCCINYL_COA_LIG_3"/>
    <property type="match status" value="1"/>
</dbReference>
<dbReference type="InterPro" id="IPR011761">
    <property type="entry name" value="ATP-grasp"/>
</dbReference>
<comment type="subunit">
    <text evidence="6">Heterotetramer of two alpha and two beta subunits.</text>
</comment>
<keyword evidence="2 6" id="KW-0436">Ligase</keyword>
<dbReference type="HAMAP" id="MF_00558">
    <property type="entry name" value="Succ_CoA_beta"/>
    <property type="match status" value="1"/>
</dbReference>
<keyword evidence="4 6" id="KW-0547">Nucleotide-binding</keyword>
<feature type="binding site" evidence="6">
    <location>
        <position position="222"/>
    </location>
    <ligand>
        <name>Mg(2+)</name>
        <dbReference type="ChEBI" id="CHEBI:18420"/>
    </ligand>
</feature>
<comment type="similarity">
    <text evidence="6">Belongs to the succinate/malate CoA ligase beta subunit family.</text>
</comment>
<dbReference type="EC" id="6.2.1.5" evidence="6"/>
<organism evidence="9 10">
    <name type="scientific">Nguyenibacter vanlangensis</name>
    <dbReference type="NCBI Taxonomy" id="1216886"/>
    <lineage>
        <taxon>Bacteria</taxon>
        <taxon>Pseudomonadati</taxon>
        <taxon>Pseudomonadota</taxon>
        <taxon>Alphaproteobacteria</taxon>
        <taxon>Acetobacterales</taxon>
        <taxon>Acetobacteraceae</taxon>
        <taxon>Nguyenibacter</taxon>
    </lineage>
</organism>
<evidence type="ECO:0000256" key="2">
    <source>
        <dbReference type="ARBA" id="ARBA00022598"/>
    </source>
</evidence>
<dbReference type="PROSITE" id="PS50975">
    <property type="entry name" value="ATP_GRASP"/>
    <property type="match status" value="1"/>
</dbReference>
<dbReference type="RefSeq" id="WP_342628700.1">
    <property type="nucleotide sequence ID" value="NZ_CP152276.1"/>
</dbReference>
<dbReference type="Pfam" id="PF08442">
    <property type="entry name" value="ATP-grasp_2"/>
    <property type="match status" value="1"/>
</dbReference>
<keyword evidence="3 6" id="KW-0479">Metal-binding</keyword>
<dbReference type="NCBIfam" id="NF001913">
    <property type="entry name" value="PRK00696.1"/>
    <property type="match status" value="1"/>
</dbReference>
<evidence type="ECO:0000313" key="9">
    <source>
        <dbReference type="EMBL" id="XAE43153.1"/>
    </source>
</evidence>
<proteinExistence type="inferred from homology"/>
<comment type="cofactor">
    <cofactor evidence="6">
        <name>Mg(2+)</name>
        <dbReference type="ChEBI" id="CHEBI:18420"/>
    </cofactor>
    <text evidence="6">Binds 1 Mg(2+) ion per subunit.</text>
</comment>
<evidence type="ECO:0000256" key="4">
    <source>
        <dbReference type="ARBA" id="ARBA00022741"/>
    </source>
</evidence>
<dbReference type="Proteomes" id="UP001449795">
    <property type="component" value="Chromosome"/>
</dbReference>
<evidence type="ECO:0000256" key="1">
    <source>
        <dbReference type="ARBA" id="ARBA00022532"/>
    </source>
</evidence>
<evidence type="ECO:0000256" key="6">
    <source>
        <dbReference type="HAMAP-Rule" id="MF_00558"/>
    </source>
</evidence>
<feature type="binding site" evidence="6">
    <location>
        <position position="111"/>
    </location>
    <ligand>
        <name>ATP</name>
        <dbReference type="ChEBI" id="CHEBI:30616"/>
    </ligand>
</feature>
<keyword evidence="1 6" id="KW-0816">Tricarboxylic acid cycle</keyword>
<dbReference type="PIRSF" id="PIRSF001554">
    <property type="entry name" value="SucCS_beta"/>
    <property type="match status" value="1"/>
</dbReference>
<feature type="binding site" evidence="6">
    <location>
        <position position="273"/>
    </location>
    <ligand>
        <name>substrate</name>
        <note>ligand shared with subunit alpha</note>
    </ligand>
</feature>
<dbReference type="InterPro" id="IPR017866">
    <property type="entry name" value="Succ-CoA_synthase_bsu_CS"/>
</dbReference>
<feature type="binding site" evidence="6">
    <location>
        <position position="46"/>
    </location>
    <ligand>
        <name>ATP</name>
        <dbReference type="ChEBI" id="CHEBI:30616"/>
    </ligand>
</feature>
<keyword evidence="5 6" id="KW-0460">Magnesium</keyword>
<comment type="pathway">
    <text evidence="6">Carbohydrate metabolism; tricarboxylic acid cycle; succinate from succinyl-CoA (ligase route): step 1/1.</text>
</comment>
<keyword evidence="6 7" id="KW-0067">ATP-binding</keyword>
<feature type="domain" description="ATP-grasp" evidence="8">
    <location>
        <begin position="9"/>
        <end position="236"/>
    </location>
</feature>
<keyword evidence="10" id="KW-1185">Reference proteome</keyword>
<sequence length="408" mass="43019">MNIHEYQAKTLLKGFGMPVLDGRVARSPDEAVTAARALRAPLVVVKAQIHAGGRGAGHFADDPGGKGGVRLARTPEEAEQAASAMLDHTLVTRQTGPAGRIVRRLYVEAGCDIARELYLSLLVDRADGRIVIVASQDGGMAIEDVAAAAAERILKEPIDPATGLSDYQARNLAARLDLHGKSIRAFTAVLRAAYDAFTALDAAIVEINPLVVTGTGEMVALDAKMSFDDNALFRHPELEELRDENEEDPREREAARHGLAYVGLDGTIGCMVNGAGLAMATMDIIKMEGEEPANFLDVGGGATRERVAAAFRILLSDSKVRGILVNIFGGIMRCDIIAEAIVAASRDTGLHVPLVVRLAGTNVAQGRDILSRSGLRIIPAEDLGDAARKIVAAVRGETTPATGAEGAA</sequence>
<dbReference type="Gene3D" id="3.40.50.261">
    <property type="entry name" value="Succinyl-CoA synthetase domains"/>
    <property type="match status" value="1"/>
</dbReference>
<dbReference type="NCBIfam" id="TIGR01016">
    <property type="entry name" value="sucCoAbeta"/>
    <property type="match status" value="1"/>
</dbReference>
<dbReference type="Pfam" id="PF00549">
    <property type="entry name" value="Ligase_CoA"/>
    <property type="match status" value="1"/>
</dbReference>
<evidence type="ECO:0000256" key="5">
    <source>
        <dbReference type="ARBA" id="ARBA00022842"/>
    </source>
</evidence>
<comment type="catalytic activity">
    <reaction evidence="6">
        <text>GTP + succinate + CoA = succinyl-CoA + GDP + phosphate</text>
        <dbReference type="Rhea" id="RHEA:22120"/>
        <dbReference type="ChEBI" id="CHEBI:30031"/>
        <dbReference type="ChEBI" id="CHEBI:37565"/>
        <dbReference type="ChEBI" id="CHEBI:43474"/>
        <dbReference type="ChEBI" id="CHEBI:57287"/>
        <dbReference type="ChEBI" id="CHEBI:57292"/>
        <dbReference type="ChEBI" id="CHEBI:58189"/>
    </reaction>
</comment>
<feature type="binding site" evidence="6">
    <location>
        <position position="108"/>
    </location>
    <ligand>
        <name>ATP</name>
        <dbReference type="ChEBI" id="CHEBI:30616"/>
    </ligand>
</feature>
<dbReference type="SUPFAM" id="SSF52210">
    <property type="entry name" value="Succinyl-CoA synthetase domains"/>
    <property type="match status" value="1"/>
</dbReference>
<name>A0ABZ3D674_9PROT</name>
<feature type="binding site" evidence="6">
    <location>
        <begin position="53"/>
        <end position="55"/>
    </location>
    <ligand>
        <name>ATP</name>
        <dbReference type="ChEBI" id="CHEBI:30616"/>
    </ligand>
</feature>
<feature type="binding site" evidence="6">
    <location>
        <position position="116"/>
    </location>
    <ligand>
        <name>ATP</name>
        <dbReference type="ChEBI" id="CHEBI:30616"/>
    </ligand>
</feature>
<evidence type="ECO:0000256" key="3">
    <source>
        <dbReference type="ARBA" id="ARBA00022723"/>
    </source>
</evidence>
<accession>A0ABZ3D674</accession>
<dbReference type="GO" id="GO:0004775">
    <property type="term" value="F:succinate-CoA ligase (ADP-forming) activity"/>
    <property type="evidence" value="ECO:0007669"/>
    <property type="project" value="UniProtKB-EC"/>
</dbReference>
<dbReference type="InterPro" id="IPR005811">
    <property type="entry name" value="SUCC_ACL_C"/>
</dbReference>